<organism evidence="2">
    <name type="scientific">Caldiarchaeum subterraneum</name>
    <dbReference type="NCBI Taxonomy" id="311458"/>
    <lineage>
        <taxon>Archaea</taxon>
        <taxon>Nitrososphaerota</taxon>
        <taxon>Candidatus Caldarchaeales</taxon>
        <taxon>Candidatus Caldarchaeaceae</taxon>
        <taxon>Candidatus Caldarchaeum</taxon>
    </lineage>
</organism>
<dbReference type="EMBL" id="DTAD01000038">
    <property type="protein sequence ID" value="HGN90276.1"/>
    <property type="molecule type" value="Genomic_DNA"/>
</dbReference>
<sequence>MTQTRILFIILSGPSDFEKARQGLRIARNIAKEKIATEVKLLFVGPGTTLLDPDNQHYDIVKHYATELNQAGVRCTVCAGNLRVYKLEEKIDKNLFIADDSTAVVAEAALNGFTILTF</sequence>
<dbReference type="Pfam" id="PF02635">
    <property type="entry name" value="DsrE"/>
    <property type="match status" value="1"/>
</dbReference>
<name>A0A7C4E247_CALS0</name>
<dbReference type="EMBL" id="DTCM01000061">
    <property type="protein sequence ID" value="HGL40949.1"/>
    <property type="molecule type" value="Genomic_DNA"/>
</dbReference>
<reference evidence="2" key="1">
    <citation type="journal article" date="2020" name="mSystems">
        <title>Genome- and Community-Level Interaction Insights into Carbon Utilization and Element Cycling Functions of Hydrothermarchaeota in Hydrothermal Sediment.</title>
        <authorList>
            <person name="Zhou Z."/>
            <person name="Liu Y."/>
            <person name="Xu W."/>
            <person name="Pan J."/>
            <person name="Luo Z.H."/>
            <person name="Li M."/>
        </authorList>
    </citation>
    <scope>NUCLEOTIDE SEQUENCE [LARGE SCALE GENOMIC DNA]</scope>
    <source>
        <strain evidence="2">SpSt-613</strain>
        <strain evidence="1">SpSt-669</strain>
    </source>
</reference>
<dbReference type="InterPro" id="IPR003787">
    <property type="entry name" value="Sulphur_relay_DsrE/F-like"/>
</dbReference>
<dbReference type="InterPro" id="IPR027396">
    <property type="entry name" value="DsrEFH-like"/>
</dbReference>
<evidence type="ECO:0000313" key="2">
    <source>
        <dbReference type="EMBL" id="HGN90276.1"/>
    </source>
</evidence>
<comment type="caution">
    <text evidence="2">The sequence shown here is derived from an EMBL/GenBank/DDBJ whole genome shotgun (WGS) entry which is preliminary data.</text>
</comment>
<accession>A0A7C4E247</accession>
<gene>
    <name evidence="2" type="ORF">ENT82_04005</name>
    <name evidence="1" type="ORF">ENU43_04720</name>
</gene>
<protein>
    <submittedName>
        <fullName evidence="2">Uncharacterized protein</fullName>
    </submittedName>
</protein>
<dbReference type="SUPFAM" id="SSF75169">
    <property type="entry name" value="DsrEFH-like"/>
    <property type="match status" value="1"/>
</dbReference>
<dbReference type="AlphaFoldDB" id="A0A7C4E247"/>
<evidence type="ECO:0000313" key="1">
    <source>
        <dbReference type="EMBL" id="HGL40949.1"/>
    </source>
</evidence>
<dbReference type="Gene3D" id="3.40.1260.10">
    <property type="entry name" value="DsrEFH-like"/>
    <property type="match status" value="1"/>
</dbReference>
<proteinExistence type="predicted"/>